<evidence type="ECO:0000313" key="4">
    <source>
        <dbReference type="Proteomes" id="UP000266196"/>
    </source>
</evidence>
<sequence>MAAAIHRDRLEWVHWEENQGIVKIIMHAVKLASLHCGVIKQMALTRKKPLKKDVYRFMRSLQEYAIRHERFVGYDKANCYEHTEIRMDMVGSAGNEPGGRVAMVKTDVPDTKLPELPAIVDGILSVQASLWTQELIWRWPPEPWFLRCCSTPRA</sequence>
<protein>
    <submittedName>
        <fullName evidence="3">Uncharacterized protein</fullName>
    </submittedName>
</protein>
<dbReference type="Proteomes" id="UP000286510">
    <property type="component" value="Unassembled WGS sequence"/>
</dbReference>
<dbReference type="EMBL" id="QUTF01012036">
    <property type="protein sequence ID" value="RHZ25740.1"/>
    <property type="molecule type" value="Genomic_DNA"/>
</dbReference>
<gene>
    <name evidence="1" type="ORF">DYB25_008832</name>
    <name evidence="2" type="ORF">DYB26_006389</name>
    <name evidence="3" type="ORF">DYB31_010334</name>
</gene>
<name>A0A397FHW8_APHAT</name>
<dbReference type="Proteomes" id="UP000266196">
    <property type="component" value="Unassembled WGS sequence"/>
</dbReference>
<evidence type="ECO:0000313" key="2">
    <source>
        <dbReference type="EMBL" id="RHZ25740.1"/>
    </source>
</evidence>
<evidence type="ECO:0000313" key="5">
    <source>
        <dbReference type="Proteomes" id="UP000266239"/>
    </source>
</evidence>
<organism evidence="3 4">
    <name type="scientific">Aphanomyces astaci</name>
    <name type="common">Crayfish plague agent</name>
    <dbReference type="NCBI Taxonomy" id="112090"/>
    <lineage>
        <taxon>Eukaryota</taxon>
        <taxon>Sar</taxon>
        <taxon>Stramenopiles</taxon>
        <taxon>Oomycota</taxon>
        <taxon>Saprolegniomycetes</taxon>
        <taxon>Saprolegniales</taxon>
        <taxon>Verrucalvaceae</taxon>
        <taxon>Aphanomyces</taxon>
    </lineage>
</organism>
<dbReference type="EMBL" id="QUTE01006212">
    <property type="protein sequence ID" value="RHZ33525.1"/>
    <property type="molecule type" value="Genomic_DNA"/>
</dbReference>
<evidence type="ECO:0000313" key="1">
    <source>
        <dbReference type="EMBL" id="RHX98310.1"/>
    </source>
</evidence>
<reference evidence="4 5" key="1">
    <citation type="submission" date="2018-08" db="EMBL/GenBank/DDBJ databases">
        <title>Aphanomyces genome sequencing and annotation.</title>
        <authorList>
            <person name="Minardi D."/>
            <person name="Oidtmann B."/>
            <person name="Van Der Giezen M."/>
            <person name="Studholme D.J."/>
        </authorList>
    </citation>
    <scope>NUCLEOTIDE SEQUENCE [LARGE SCALE GENOMIC DNA]</scope>
    <source>
        <strain evidence="3 4">197901</strain>
        <strain evidence="2 6">FDL457</strain>
        <strain evidence="1 5">Yx</strain>
    </source>
</reference>
<proteinExistence type="predicted"/>
<evidence type="ECO:0000313" key="3">
    <source>
        <dbReference type="EMBL" id="RHZ33525.1"/>
    </source>
</evidence>
<dbReference type="EMBL" id="QUTA01011641">
    <property type="protein sequence ID" value="RHX98310.1"/>
    <property type="molecule type" value="Genomic_DNA"/>
</dbReference>
<dbReference type="AlphaFoldDB" id="A0A397FHW8"/>
<accession>A0A397FHW8</accession>
<dbReference type="Proteomes" id="UP000266239">
    <property type="component" value="Unassembled WGS sequence"/>
</dbReference>
<comment type="caution">
    <text evidence="3">The sequence shown here is derived from an EMBL/GenBank/DDBJ whole genome shotgun (WGS) entry which is preliminary data.</text>
</comment>
<evidence type="ECO:0000313" key="6">
    <source>
        <dbReference type="Proteomes" id="UP000286510"/>
    </source>
</evidence>